<evidence type="ECO:0000256" key="6">
    <source>
        <dbReference type="PROSITE-ProRule" id="PRU10007"/>
    </source>
</evidence>
<keyword evidence="4" id="KW-0520">NAD</keyword>
<dbReference type="PANTHER" id="PTHR43521">
    <property type="entry name" value="ALPHA-AMINOADIPIC SEMIALDEHYDE DEHYDROGENASE"/>
    <property type="match status" value="1"/>
</dbReference>
<evidence type="ECO:0000259" key="8">
    <source>
        <dbReference type="Pfam" id="PF00171"/>
    </source>
</evidence>
<dbReference type="InterPro" id="IPR016161">
    <property type="entry name" value="Ald_DH/histidinol_DH"/>
</dbReference>
<dbReference type="EMBL" id="MEYK01000033">
    <property type="protein sequence ID" value="OGD24763.1"/>
    <property type="molecule type" value="Genomic_DNA"/>
</dbReference>
<dbReference type="PROSITE" id="PS00687">
    <property type="entry name" value="ALDEHYDE_DEHYDR_GLU"/>
    <property type="match status" value="1"/>
</dbReference>
<dbReference type="FunFam" id="3.40.309.10:FF:000018">
    <property type="entry name" value="Alpha-aminoadipic semialdehyde dehydrogenase"/>
    <property type="match status" value="1"/>
</dbReference>
<dbReference type="Pfam" id="PF00171">
    <property type="entry name" value="Aldedh"/>
    <property type="match status" value="1"/>
</dbReference>
<evidence type="ECO:0000256" key="2">
    <source>
        <dbReference type="ARBA" id="ARBA00011881"/>
    </source>
</evidence>
<dbReference type="InterPro" id="IPR044638">
    <property type="entry name" value="ALDH7A1-like"/>
</dbReference>
<evidence type="ECO:0000256" key="4">
    <source>
        <dbReference type="ARBA" id="ARBA00023027"/>
    </source>
</evidence>
<dbReference type="InterPro" id="IPR029510">
    <property type="entry name" value="Ald_DH_CS_GLU"/>
</dbReference>
<dbReference type="SUPFAM" id="SSF53720">
    <property type="entry name" value="ALDH-like"/>
    <property type="match status" value="1"/>
</dbReference>
<reference evidence="9 10" key="1">
    <citation type="journal article" date="2016" name="Nat. Commun.">
        <title>Thousands of microbial genomes shed light on interconnected biogeochemical processes in an aquifer system.</title>
        <authorList>
            <person name="Anantharaman K."/>
            <person name="Brown C.T."/>
            <person name="Hug L.A."/>
            <person name="Sharon I."/>
            <person name="Castelle C.J."/>
            <person name="Probst A.J."/>
            <person name="Thomas B.C."/>
            <person name="Singh A."/>
            <person name="Wilkins M.J."/>
            <person name="Karaoz U."/>
            <person name="Brodie E.L."/>
            <person name="Williams K.H."/>
            <person name="Hubbard S.S."/>
            <person name="Banfield J.F."/>
        </authorList>
    </citation>
    <scope>NUCLEOTIDE SEQUENCE [LARGE SCALE GENOMIC DNA]</scope>
</reference>
<dbReference type="PANTHER" id="PTHR43521:SF1">
    <property type="entry name" value="ALPHA-AMINOADIPIC SEMIALDEHYDE DEHYDROGENASE"/>
    <property type="match status" value="1"/>
</dbReference>
<keyword evidence="3 7" id="KW-0560">Oxidoreductase</keyword>
<feature type="domain" description="Aldehyde dehydrogenase" evidence="8">
    <location>
        <begin position="29"/>
        <end position="488"/>
    </location>
</feature>
<sequence length="506" mass="55364">MNLENLGIQKINFGACDGTWIENLYIDEQVSINPTTTKPIASVKQAGPRNYERILTTAQNKFKEWRMVPAPKRGEIVRQIGNELRKYKKELGALVSLEMGKIIAEGEGEVQEMIDICDFAAGLSRQLYGLTMHSERPGHRMYEQWHPLGPVGIITAFNFPVAVWAWNAAIAAVCGNTMVWKPSSETPLCAIAVQNICNRVMKNNNLSGIFNLVIGSGKIIGKMMALDRQIPLISATGSCAIGRQIAEIVSKRFGRTILELGGNNAMIVLNDANLDLVIPAILFGAIGTSGQRCTTIRRLIVQKELVNELTERLISAYRQIIIGNPLNPSTLMGPLVNREAIDTMFDALKRIIKLHGGEIIYGGIYGKNVVDNCGFFVEPTIVKAYKTMPIMKEEIFAPILYIIKVNDLEEAIEVNNDVPQGLSSAIFTNNLMAAETFLSHRGSDCGIANVNIGTSGAEIGGAFGGEKDTGGGREAGSDSWKAYMRRQTCTINWSNDLPLAQGIKFG</sequence>
<dbReference type="Gene3D" id="3.40.309.10">
    <property type="entry name" value="Aldehyde Dehydrogenase, Chain A, domain 2"/>
    <property type="match status" value="1"/>
</dbReference>
<protein>
    <recommendedName>
        <fullName evidence="5">aldehyde dehydrogenase (NAD(+))</fullName>
        <ecNumber evidence="5">1.2.1.3</ecNumber>
    </recommendedName>
</protein>
<dbReference type="InterPro" id="IPR016162">
    <property type="entry name" value="Ald_DH_N"/>
</dbReference>
<dbReference type="Gene3D" id="3.40.605.10">
    <property type="entry name" value="Aldehyde Dehydrogenase, Chain A, domain 1"/>
    <property type="match status" value="1"/>
</dbReference>
<gene>
    <name evidence="9" type="ORF">A2819_02030</name>
</gene>
<dbReference type="InterPro" id="IPR015590">
    <property type="entry name" value="Aldehyde_DH_dom"/>
</dbReference>
<comment type="subunit">
    <text evidence="2">Homotetramer.</text>
</comment>
<accession>A0A1F5B2D6</accession>
<name>A0A1F5B2D6_9BACT</name>
<feature type="active site" evidence="6">
    <location>
        <position position="259"/>
    </location>
</feature>
<dbReference type="EC" id="1.2.1.3" evidence="5"/>
<dbReference type="InterPro" id="IPR016163">
    <property type="entry name" value="Ald_DH_C"/>
</dbReference>
<dbReference type="GO" id="GO:0004029">
    <property type="term" value="F:aldehyde dehydrogenase (NAD+) activity"/>
    <property type="evidence" value="ECO:0007669"/>
    <property type="project" value="UniProtKB-EC"/>
</dbReference>
<comment type="similarity">
    <text evidence="1 7">Belongs to the aldehyde dehydrogenase family.</text>
</comment>
<evidence type="ECO:0000313" key="9">
    <source>
        <dbReference type="EMBL" id="OGD24763.1"/>
    </source>
</evidence>
<dbReference type="Proteomes" id="UP000176431">
    <property type="component" value="Unassembled WGS sequence"/>
</dbReference>
<dbReference type="CDD" id="cd07130">
    <property type="entry name" value="ALDH_F7_AASADH"/>
    <property type="match status" value="1"/>
</dbReference>
<evidence type="ECO:0000313" key="10">
    <source>
        <dbReference type="Proteomes" id="UP000176431"/>
    </source>
</evidence>
<evidence type="ECO:0000256" key="1">
    <source>
        <dbReference type="ARBA" id="ARBA00009986"/>
    </source>
</evidence>
<organism evidence="9 10">
    <name type="scientific">Candidatus Azambacteria bacterium RIFCSPHIGHO2_01_FULL_40_24</name>
    <dbReference type="NCBI Taxonomy" id="1797301"/>
    <lineage>
        <taxon>Bacteria</taxon>
        <taxon>Candidatus Azamiibacteriota</taxon>
    </lineage>
</organism>
<proteinExistence type="inferred from homology"/>
<evidence type="ECO:0000256" key="5">
    <source>
        <dbReference type="ARBA" id="ARBA00024226"/>
    </source>
</evidence>
<dbReference type="AlphaFoldDB" id="A0A1F5B2D6"/>
<evidence type="ECO:0000256" key="3">
    <source>
        <dbReference type="ARBA" id="ARBA00023002"/>
    </source>
</evidence>
<evidence type="ECO:0000256" key="7">
    <source>
        <dbReference type="RuleBase" id="RU003345"/>
    </source>
</evidence>
<comment type="caution">
    <text evidence="9">The sequence shown here is derived from an EMBL/GenBank/DDBJ whole genome shotgun (WGS) entry which is preliminary data.</text>
</comment>